<sequence>MGKQHLVSFALYHENLGSVWRWIMSIKNPLPRHRQDYRVHLRSVSADLPMEIERLQGVHPIRGVA</sequence>
<dbReference type="EMBL" id="BNJG01000001">
    <property type="protein sequence ID" value="GHO51753.1"/>
    <property type="molecule type" value="Genomic_DNA"/>
</dbReference>
<comment type="caution">
    <text evidence="1">The sequence shown here is derived from an EMBL/GenBank/DDBJ whole genome shotgun (WGS) entry which is preliminary data.</text>
</comment>
<name>A0ABQ3UGD6_9CHLR</name>
<gene>
    <name evidence="1" type="ORF">KSB_02280</name>
</gene>
<organism evidence="1 2">
    <name type="scientific">Ktedonobacter robiniae</name>
    <dbReference type="NCBI Taxonomy" id="2778365"/>
    <lineage>
        <taxon>Bacteria</taxon>
        <taxon>Bacillati</taxon>
        <taxon>Chloroflexota</taxon>
        <taxon>Ktedonobacteria</taxon>
        <taxon>Ktedonobacterales</taxon>
        <taxon>Ktedonobacteraceae</taxon>
        <taxon>Ktedonobacter</taxon>
    </lineage>
</organism>
<accession>A0ABQ3UGD6</accession>
<protein>
    <submittedName>
        <fullName evidence="1">Uncharacterized protein</fullName>
    </submittedName>
</protein>
<evidence type="ECO:0000313" key="2">
    <source>
        <dbReference type="Proteomes" id="UP000654345"/>
    </source>
</evidence>
<reference evidence="1 2" key="1">
    <citation type="journal article" date="2021" name="Int. J. Syst. Evol. Microbiol.">
        <title>Reticulibacter mediterranei gen. nov., sp. nov., within the new family Reticulibacteraceae fam. nov., and Ktedonospora formicarum gen. nov., sp. nov., Ktedonobacter robiniae sp. nov., Dictyobacter formicarum sp. nov. and Dictyobacter arantiisoli sp. nov., belonging to the class Ktedonobacteria.</title>
        <authorList>
            <person name="Yabe S."/>
            <person name="Zheng Y."/>
            <person name="Wang C.M."/>
            <person name="Sakai Y."/>
            <person name="Abe K."/>
            <person name="Yokota A."/>
            <person name="Donadio S."/>
            <person name="Cavaletti L."/>
            <person name="Monciardini P."/>
        </authorList>
    </citation>
    <scope>NUCLEOTIDE SEQUENCE [LARGE SCALE GENOMIC DNA]</scope>
    <source>
        <strain evidence="1 2">SOSP1-30</strain>
    </source>
</reference>
<keyword evidence="2" id="KW-1185">Reference proteome</keyword>
<evidence type="ECO:0000313" key="1">
    <source>
        <dbReference type="EMBL" id="GHO51753.1"/>
    </source>
</evidence>
<proteinExistence type="predicted"/>
<dbReference type="Proteomes" id="UP000654345">
    <property type="component" value="Unassembled WGS sequence"/>
</dbReference>